<reference evidence="1 2" key="1">
    <citation type="submission" date="2016-07" db="EMBL/GenBank/DDBJ databases">
        <title>Multiple horizontal gene transfer events from other fungi enriched the ability of initially mycotrophic Trichoderma (Ascomycota) to feed on dead plant biomass.</title>
        <authorList>
            <consortium name="DOE Joint Genome Institute"/>
            <person name="Aerts A."/>
            <person name="Atanasova L."/>
            <person name="Chenthamara K."/>
            <person name="Zhang J."/>
            <person name="Grujic M."/>
            <person name="Henrissat B."/>
            <person name="Kuo A."/>
            <person name="Salamov A."/>
            <person name="Lipzen A."/>
            <person name="Labutti K."/>
            <person name="Barry K."/>
            <person name="Miao Y."/>
            <person name="Rahimi M.J."/>
            <person name="Shen Q."/>
            <person name="Grigoriev I.V."/>
            <person name="Kubicek C.P."/>
            <person name="Druzhinina I.S."/>
        </authorList>
    </citation>
    <scope>NUCLEOTIDE SEQUENCE [LARGE SCALE GENOMIC DNA]</scope>
    <source>
        <strain evidence="1 2">CBS 226.95</strain>
    </source>
</reference>
<dbReference type="AlphaFoldDB" id="A0A2T4A9E7"/>
<evidence type="ECO:0000313" key="2">
    <source>
        <dbReference type="Proteomes" id="UP000241690"/>
    </source>
</evidence>
<protein>
    <submittedName>
        <fullName evidence="1">Uncharacterized protein</fullName>
    </submittedName>
</protein>
<dbReference type="GeneID" id="36620545"/>
<dbReference type="EMBL" id="KZ679681">
    <property type="protein sequence ID" value="PTB53672.1"/>
    <property type="molecule type" value="Genomic_DNA"/>
</dbReference>
<gene>
    <name evidence="1" type="ORF">M431DRAFT_117008</name>
</gene>
<dbReference type="PANTHER" id="PTHR31252">
    <property type="entry name" value="DUF4419 DOMAIN-CONTAINING PROTEIN"/>
    <property type="match status" value="1"/>
</dbReference>
<dbReference type="PANTHER" id="PTHR31252:SF11">
    <property type="entry name" value="DUF4419 DOMAIN-CONTAINING PROTEIN"/>
    <property type="match status" value="1"/>
</dbReference>
<dbReference type="Proteomes" id="UP000241690">
    <property type="component" value="Unassembled WGS sequence"/>
</dbReference>
<dbReference type="RefSeq" id="XP_024773349.1">
    <property type="nucleotide sequence ID" value="XM_024911986.1"/>
</dbReference>
<accession>A0A2T4A9E7</accession>
<proteinExistence type="predicted"/>
<keyword evidence="2" id="KW-1185">Reference proteome</keyword>
<dbReference type="Pfam" id="PF14388">
    <property type="entry name" value="DUF4419"/>
    <property type="match status" value="1"/>
</dbReference>
<sequence length="399" mass="44429">MPATTRPSPLKSGTNRDKAITIDANDRSVFDTITSKCISPYKYDTQRKNGDSEGFRESPIIASSIGPKNATDSLSINETVSIYGNGFVEGIIRAFNQNLDLVIRPEDVWQAIISQLSLFIHGAENAELLHNTFYPSKEKVTLDLASHSKLNSNMVARGFASRIRAEVADPMLHARMLQLFSRTTYHDEAVAAFSTMGTMQKHSEYGAMIGGSFPSVTLQGTPNDWKLLNAQVNKLKKYERCKDWVRLLLPIMRYMRKTFDEPDSQEVKDFWLRVDGDDTDMSGDPCKISGWITAFAYFKDDGNVAKDYSGKRLKLDEVFYPVLHPKDIPSSLALIPITILDFEAGVQRFCTAVAGTIGMSISDGGESQPLSKSQPFPAWWIVEEFEESIAVNHNGTMAG</sequence>
<name>A0A2T4A9E7_TRIHA</name>
<dbReference type="InterPro" id="IPR025533">
    <property type="entry name" value="DUF4419"/>
</dbReference>
<evidence type="ECO:0000313" key="1">
    <source>
        <dbReference type="EMBL" id="PTB53672.1"/>
    </source>
</evidence>
<organism evidence="1 2">
    <name type="scientific">Trichoderma harzianum CBS 226.95</name>
    <dbReference type="NCBI Taxonomy" id="983964"/>
    <lineage>
        <taxon>Eukaryota</taxon>
        <taxon>Fungi</taxon>
        <taxon>Dikarya</taxon>
        <taxon>Ascomycota</taxon>
        <taxon>Pezizomycotina</taxon>
        <taxon>Sordariomycetes</taxon>
        <taxon>Hypocreomycetidae</taxon>
        <taxon>Hypocreales</taxon>
        <taxon>Hypocreaceae</taxon>
        <taxon>Trichoderma</taxon>
    </lineage>
</organism>